<reference evidence="1 2" key="1">
    <citation type="submission" date="2015-07" db="EMBL/GenBank/DDBJ databases">
        <title>Whole genome sequence of Ardenticatena maritima DSM 23922.</title>
        <authorList>
            <person name="Hemp J."/>
            <person name="Ward L.M."/>
            <person name="Pace L.A."/>
            <person name="Fischer W.W."/>
        </authorList>
    </citation>
    <scope>NUCLEOTIDE SEQUENCE [LARGE SCALE GENOMIC DNA]</scope>
    <source>
        <strain evidence="1 2">110S</strain>
    </source>
</reference>
<evidence type="ECO:0000313" key="1">
    <source>
        <dbReference type="EMBL" id="KPL87953.1"/>
    </source>
</evidence>
<sequence>MSYAMWSESWHHVPPHWEDRCAACFEKEIAQPRTCASCGKPTDQADIFWGGVCDKCNDYVCYDCAMAKKRAGGGWEAPGGVWDFRCRKHVGFLKFGWQTPERPPNYEGQKVSKGV</sequence>
<proteinExistence type="predicted"/>
<dbReference type="AlphaFoldDB" id="A0A0P6XU49"/>
<evidence type="ECO:0000313" key="2">
    <source>
        <dbReference type="Proteomes" id="UP000050502"/>
    </source>
</evidence>
<gene>
    <name evidence="1" type="ORF">SE16_10540</name>
</gene>
<dbReference type="RefSeq" id="WP_054491785.1">
    <property type="nucleotide sequence ID" value="NZ_LGKN01000005.1"/>
</dbReference>
<organism evidence="1 2">
    <name type="scientific">Ardenticatena maritima</name>
    <dbReference type="NCBI Taxonomy" id="872965"/>
    <lineage>
        <taxon>Bacteria</taxon>
        <taxon>Bacillati</taxon>
        <taxon>Chloroflexota</taxon>
        <taxon>Ardenticatenia</taxon>
        <taxon>Ardenticatenales</taxon>
        <taxon>Ardenticatenaceae</taxon>
        <taxon>Ardenticatena</taxon>
    </lineage>
</organism>
<dbReference type="Proteomes" id="UP000050502">
    <property type="component" value="Unassembled WGS sequence"/>
</dbReference>
<comment type="caution">
    <text evidence="1">The sequence shown here is derived from an EMBL/GenBank/DDBJ whole genome shotgun (WGS) entry which is preliminary data.</text>
</comment>
<dbReference type="EMBL" id="LGKN01000005">
    <property type="protein sequence ID" value="KPL87953.1"/>
    <property type="molecule type" value="Genomic_DNA"/>
</dbReference>
<accession>A0A0P6XU49</accession>
<name>A0A0P6XU49_9CHLR</name>
<protein>
    <submittedName>
        <fullName evidence="1">Uncharacterized protein</fullName>
    </submittedName>
</protein>